<keyword evidence="1" id="KW-0812">Transmembrane</keyword>
<feature type="transmembrane region" description="Helical" evidence="1">
    <location>
        <begin position="27"/>
        <end position="48"/>
    </location>
</feature>
<dbReference type="EMBL" id="HBEL01024810">
    <property type="protein sequence ID" value="CAD8415434.1"/>
    <property type="molecule type" value="Transcribed_RNA"/>
</dbReference>
<evidence type="ECO:0000256" key="1">
    <source>
        <dbReference type="SAM" id="Phobius"/>
    </source>
</evidence>
<keyword evidence="1" id="KW-0472">Membrane</keyword>
<dbReference type="AlphaFoldDB" id="A0A7S0C7Q5"/>
<protein>
    <submittedName>
        <fullName evidence="2">Uncharacterized protein</fullName>
    </submittedName>
</protein>
<accession>A0A7S0C7Q5</accession>
<organism evidence="2">
    <name type="scientific">Proboscia inermis</name>
    <dbReference type="NCBI Taxonomy" id="420281"/>
    <lineage>
        <taxon>Eukaryota</taxon>
        <taxon>Sar</taxon>
        <taxon>Stramenopiles</taxon>
        <taxon>Ochrophyta</taxon>
        <taxon>Bacillariophyta</taxon>
        <taxon>Coscinodiscophyceae</taxon>
        <taxon>Rhizosoleniophycidae</taxon>
        <taxon>Rhizosoleniales</taxon>
        <taxon>Rhizosoleniaceae</taxon>
        <taxon>Proboscia</taxon>
    </lineage>
</organism>
<keyword evidence="1" id="KW-1133">Transmembrane helix</keyword>
<reference evidence="2" key="1">
    <citation type="submission" date="2021-01" db="EMBL/GenBank/DDBJ databases">
        <authorList>
            <person name="Corre E."/>
            <person name="Pelletier E."/>
            <person name="Niang G."/>
            <person name="Scheremetjew M."/>
            <person name="Finn R."/>
            <person name="Kale V."/>
            <person name="Holt S."/>
            <person name="Cochrane G."/>
            <person name="Meng A."/>
            <person name="Brown T."/>
            <person name="Cohen L."/>
        </authorList>
    </citation>
    <scope>NUCLEOTIDE SEQUENCE</scope>
    <source>
        <strain evidence="2">CCAP1064/1</strain>
    </source>
</reference>
<evidence type="ECO:0000313" key="2">
    <source>
        <dbReference type="EMBL" id="CAD8415434.1"/>
    </source>
</evidence>
<proteinExistence type="predicted"/>
<sequence>MKKEMGSTKHDEEEMCIFQKHKLTRLYFQHGAFLYGVVSDIRLHLWLLECFKKCWIMFGDGGFKYHKLYLTFLWLILILIKKVLSPLSVTPVLFLFFTQSN</sequence>
<feature type="transmembrane region" description="Helical" evidence="1">
    <location>
        <begin position="68"/>
        <end position="97"/>
    </location>
</feature>
<name>A0A7S0C7Q5_9STRA</name>
<gene>
    <name evidence="2" type="ORF">PINE0816_LOCUS11569</name>
</gene>